<evidence type="ECO:0000256" key="5">
    <source>
        <dbReference type="SAM" id="SignalP"/>
    </source>
</evidence>
<evidence type="ECO:0000259" key="6">
    <source>
        <dbReference type="Pfam" id="PF00135"/>
    </source>
</evidence>
<feature type="domain" description="Carboxylesterase type B" evidence="6">
    <location>
        <begin position="25"/>
        <end position="563"/>
    </location>
</feature>
<feature type="chain" id="PRO_5046372700" evidence="5">
    <location>
        <begin position="25"/>
        <end position="587"/>
    </location>
</feature>
<evidence type="ECO:0000256" key="1">
    <source>
        <dbReference type="ARBA" id="ARBA00005964"/>
    </source>
</evidence>
<dbReference type="AlphaFoldDB" id="A0A6J1P452"/>
<dbReference type="InterPro" id="IPR002018">
    <property type="entry name" value="CarbesteraseB"/>
</dbReference>
<reference evidence="8" key="1">
    <citation type="submission" date="2025-08" db="UniProtKB">
        <authorList>
            <consortium name="RefSeq"/>
        </authorList>
    </citation>
    <scope>IDENTIFICATION</scope>
</reference>
<keyword evidence="5" id="KW-0732">Signal</keyword>
<keyword evidence="2" id="KW-0719">Serine esterase</keyword>
<gene>
    <name evidence="8" type="primary">LOC112055960</name>
</gene>
<evidence type="ECO:0000256" key="4">
    <source>
        <dbReference type="ARBA" id="ARBA00023180"/>
    </source>
</evidence>
<dbReference type="Proteomes" id="UP001652582">
    <property type="component" value="Chromosome 12"/>
</dbReference>
<organism evidence="7 8">
    <name type="scientific">Bicyclus anynana</name>
    <name type="common">Squinting bush brown butterfly</name>
    <dbReference type="NCBI Taxonomy" id="110368"/>
    <lineage>
        <taxon>Eukaryota</taxon>
        <taxon>Metazoa</taxon>
        <taxon>Ecdysozoa</taxon>
        <taxon>Arthropoda</taxon>
        <taxon>Hexapoda</taxon>
        <taxon>Insecta</taxon>
        <taxon>Pterygota</taxon>
        <taxon>Neoptera</taxon>
        <taxon>Endopterygota</taxon>
        <taxon>Lepidoptera</taxon>
        <taxon>Glossata</taxon>
        <taxon>Ditrysia</taxon>
        <taxon>Papilionoidea</taxon>
        <taxon>Nymphalidae</taxon>
        <taxon>Satyrinae</taxon>
        <taxon>Satyrini</taxon>
        <taxon>Mycalesina</taxon>
        <taxon>Bicyclus</taxon>
    </lineage>
</organism>
<dbReference type="SUPFAM" id="SSF53474">
    <property type="entry name" value="alpha/beta-Hydrolases"/>
    <property type="match status" value="1"/>
</dbReference>
<keyword evidence="3" id="KW-0378">Hydrolase</keyword>
<dbReference type="GeneID" id="112055960"/>
<feature type="signal peptide" evidence="5">
    <location>
        <begin position="1"/>
        <end position="24"/>
    </location>
</feature>
<evidence type="ECO:0000313" key="8">
    <source>
        <dbReference type="RefSeq" id="XP_023952031.2"/>
    </source>
</evidence>
<dbReference type="Pfam" id="PF00135">
    <property type="entry name" value="COesterase"/>
    <property type="match status" value="1"/>
</dbReference>
<dbReference type="RefSeq" id="XP_023952031.2">
    <property type="nucleotide sequence ID" value="XM_024096263.2"/>
</dbReference>
<keyword evidence="7" id="KW-1185">Reference proteome</keyword>
<protein>
    <submittedName>
        <fullName evidence="8">Esterase E4-like</fullName>
    </submittedName>
</protein>
<dbReference type="InterPro" id="IPR029058">
    <property type="entry name" value="AB_hydrolase_fold"/>
</dbReference>
<dbReference type="GO" id="GO:0052689">
    <property type="term" value="F:carboxylic ester hydrolase activity"/>
    <property type="evidence" value="ECO:0007669"/>
    <property type="project" value="UniProtKB-KW"/>
</dbReference>
<dbReference type="KEGG" id="bany:112055960"/>
<keyword evidence="4" id="KW-0325">Glycoprotein</keyword>
<dbReference type="PANTHER" id="PTHR43142:SF1">
    <property type="entry name" value="CARBOXYLIC ESTER HYDROLASE"/>
    <property type="match status" value="1"/>
</dbReference>
<sequence length="587" mass="67714">MFYSKIHNILVLAVVFIYVDRVRSDVIVETTSGKIEGIEVKSIIENERFFSFLGIPYAEPPIGKLRFQPPVPHTGWKDIYNAKKERKHCAQYFMPQRKVNRYGYCGDEDCLHLSIHTPKIPINQDIKMPVIVFLYNEQFRISHNASKEYGPDFFMKEDVIIVTINYRLGFLGFASFEDVVLPGNNGMRDVLLALKWLQQNVKYFAGDPSNITLMGNSGGAVIVDILLQTPKAEGLFSKAIMQSGSSWHPSYIDVNPKQRAQALAEILEIKAGTSEELISKLTDVNANRITEAELDLVHPDESMAIQREIVQFGPVVEIHHGHAILTKLPEDNSQKLSVPVMIGFNSREAIEINENYLHNPDYVRIVNRHFIMTFPRRVNYHFNINNEVYKEALKEIKTFYFDDGFIKEDKLGEFLNYIGDIVSFYPTDYTVRKYTNTSDTPVYYYMFDYSGKLNFRKITSINHARSIDGTWGASIGDELCYLFICKKWKKVYKQLLENDDSEEIKVLTMMIKMYTQFAKTGNPTPSESDFVWKSASKENRECLVISDKPKMKSNLYEDKVRFWDEFIEKYEKLAVNGVVGNKVTDEL</sequence>
<evidence type="ECO:0000256" key="2">
    <source>
        <dbReference type="ARBA" id="ARBA00022487"/>
    </source>
</evidence>
<evidence type="ECO:0000256" key="3">
    <source>
        <dbReference type="ARBA" id="ARBA00022801"/>
    </source>
</evidence>
<evidence type="ECO:0000313" key="7">
    <source>
        <dbReference type="Proteomes" id="UP001652582"/>
    </source>
</evidence>
<comment type="similarity">
    <text evidence="1">Belongs to the type-B carboxylesterase/lipase family.</text>
</comment>
<accession>A0A6J1P452</accession>
<dbReference type="PANTHER" id="PTHR43142">
    <property type="entry name" value="CARBOXYLIC ESTER HYDROLASE"/>
    <property type="match status" value="1"/>
</dbReference>
<proteinExistence type="inferred from homology"/>
<dbReference type="OrthoDB" id="3200163at2759"/>
<dbReference type="Gene3D" id="3.40.50.1820">
    <property type="entry name" value="alpha/beta hydrolase"/>
    <property type="match status" value="1"/>
</dbReference>
<name>A0A6J1P452_BICAN</name>